<dbReference type="Proteomes" id="UP001629392">
    <property type="component" value="Unassembled WGS sequence"/>
</dbReference>
<accession>A0ABW9ERH6</accession>
<evidence type="ECO:0000259" key="1">
    <source>
        <dbReference type="Pfam" id="PF07045"/>
    </source>
</evidence>
<feature type="domain" description="DUF1330" evidence="1">
    <location>
        <begin position="34"/>
        <end position="65"/>
    </location>
</feature>
<keyword evidence="3" id="KW-1185">Reference proteome</keyword>
<dbReference type="Gene3D" id="3.30.70.100">
    <property type="match status" value="1"/>
</dbReference>
<dbReference type="EMBL" id="JAQQCL010000050">
    <property type="protein sequence ID" value="MFM0721666.1"/>
    <property type="molecule type" value="Genomic_DNA"/>
</dbReference>
<evidence type="ECO:0000313" key="2">
    <source>
        <dbReference type="EMBL" id="MFM0721666.1"/>
    </source>
</evidence>
<reference evidence="2 3" key="1">
    <citation type="journal article" date="2024" name="Chem. Sci.">
        <title>Discovery of megapolipeptins by genome mining of a Burkholderiales bacteria collection.</title>
        <authorList>
            <person name="Paulo B.S."/>
            <person name="Recchia M.J.J."/>
            <person name="Lee S."/>
            <person name="Fergusson C.H."/>
            <person name="Romanowski S.B."/>
            <person name="Hernandez A."/>
            <person name="Krull N."/>
            <person name="Liu D.Y."/>
            <person name="Cavanagh H."/>
            <person name="Bos A."/>
            <person name="Gray C.A."/>
            <person name="Murphy B.T."/>
            <person name="Linington R.G."/>
            <person name="Eustaquio A.S."/>
        </authorList>
    </citation>
    <scope>NUCLEOTIDE SEQUENCE [LARGE SCALE GENOMIC DNA]</scope>
    <source>
        <strain evidence="2 3">RL17-350-BIC-E</strain>
    </source>
</reference>
<evidence type="ECO:0000313" key="3">
    <source>
        <dbReference type="Proteomes" id="UP001629392"/>
    </source>
</evidence>
<dbReference type="Pfam" id="PF07045">
    <property type="entry name" value="DUF1330"/>
    <property type="match status" value="1"/>
</dbReference>
<organism evidence="2 3">
    <name type="scientific">Paraburkholderia strydomiana</name>
    <dbReference type="NCBI Taxonomy" id="1245417"/>
    <lineage>
        <taxon>Bacteria</taxon>
        <taxon>Pseudomonadati</taxon>
        <taxon>Pseudomonadota</taxon>
        <taxon>Betaproteobacteria</taxon>
        <taxon>Burkholderiales</taxon>
        <taxon>Burkholderiaceae</taxon>
        <taxon>Paraburkholderia</taxon>
    </lineage>
</organism>
<proteinExistence type="predicted"/>
<gene>
    <name evidence="2" type="ORF">PQQ73_35840</name>
</gene>
<dbReference type="InterPro" id="IPR010753">
    <property type="entry name" value="DUF1330"/>
</dbReference>
<protein>
    <submittedName>
        <fullName evidence="2">DUF1330 domain-containing protein</fullName>
    </submittedName>
</protein>
<dbReference type="SUPFAM" id="SSF54909">
    <property type="entry name" value="Dimeric alpha+beta barrel"/>
    <property type="match status" value="1"/>
</dbReference>
<name>A0ABW9ERH6_9BURK</name>
<dbReference type="InterPro" id="IPR011008">
    <property type="entry name" value="Dimeric_a/b-barrel"/>
</dbReference>
<sequence length="76" mass="8583">MSSPRGRCVFRTKLDSDFAPSWTGISREGGHLTVARAWYRSDAYQRMLPLRLRHASGSLILIEGVDERHKAIDILG</sequence>
<comment type="caution">
    <text evidence="2">The sequence shown here is derived from an EMBL/GenBank/DDBJ whole genome shotgun (WGS) entry which is preliminary data.</text>
</comment>